<evidence type="ECO:0000256" key="1">
    <source>
        <dbReference type="ARBA" id="ARBA00004651"/>
    </source>
</evidence>
<feature type="transmembrane region" description="Helical" evidence="8">
    <location>
        <begin position="148"/>
        <end position="168"/>
    </location>
</feature>
<dbReference type="Pfam" id="PF13231">
    <property type="entry name" value="PMT_2"/>
    <property type="match status" value="1"/>
</dbReference>
<evidence type="ECO:0000256" key="6">
    <source>
        <dbReference type="ARBA" id="ARBA00022989"/>
    </source>
</evidence>
<feature type="domain" description="Glycosyltransferase RgtA/B/C/D-like" evidence="9">
    <location>
        <begin position="77"/>
        <end position="223"/>
    </location>
</feature>
<accession>A0AA41FJ83</accession>
<keyword evidence="4" id="KW-0808">Transferase</keyword>
<keyword evidence="2" id="KW-1003">Cell membrane</keyword>
<dbReference type="Proteomes" id="UP000708338">
    <property type="component" value="Unassembled WGS sequence"/>
</dbReference>
<proteinExistence type="predicted"/>
<feature type="transmembrane region" description="Helical" evidence="8">
    <location>
        <begin position="121"/>
        <end position="141"/>
    </location>
</feature>
<feature type="transmembrane region" description="Helical" evidence="8">
    <location>
        <begin position="319"/>
        <end position="337"/>
    </location>
</feature>
<feature type="transmembrane region" description="Helical" evidence="8">
    <location>
        <begin position="344"/>
        <end position="362"/>
    </location>
</feature>
<name>A0AA41FJ83_9FIRM</name>
<dbReference type="GO" id="GO:0009103">
    <property type="term" value="P:lipopolysaccharide biosynthetic process"/>
    <property type="evidence" value="ECO:0007669"/>
    <property type="project" value="UniProtKB-ARBA"/>
</dbReference>
<evidence type="ECO:0000313" key="11">
    <source>
        <dbReference type="Proteomes" id="UP000708338"/>
    </source>
</evidence>
<reference evidence="10" key="1">
    <citation type="journal article" date="2021" name="Gut Microbes">
        <title>A synthetic consortium of 100 gut commensals modulates the composition and function in a colon model of the microbiome of elderly subjects.</title>
        <authorList>
            <person name="Perez M."/>
            <person name="Ntemiri A."/>
            <person name="Tan H."/>
            <person name="Harris H.M.B."/>
            <person name="Roager H.M."/>
            <person name="Ribiere C."/>
            <person name="O'Toole P.W."/>
        </authorList>
    </citation>
    <scope>NUCLEOTIDE SEQUENCE</scope>
    <source>
        <strain evidence="10">MCC335</strain>
    </source>
</reference>
<dbReference type="EMBL" id="WQPS01000044">
    <property type="protein sequence ID" value="MBT9812374.1"/>
    <property type="molecule type" value="Genomic_DNA"/>
</dbReference>
<keyword evidence="3" id="KW-0328">Glycosyltransferase</keyword>
<evidence type="ECO:0000256" key="7">
    <source>
        <dbReference type="ARBA" id="ARBA00023136"/>
    </source>
</evidence>
<comment type="caution">
    <text evidence="10">The sequence shown here is derived from an EMBL/GenBank/DDBJ whole genome shotgun (WGS) entry which is preliminary data.</text>
</comment>
<protein>
    <recommendedName>
        <fullName evidence="9">Glycosyltransferase RgtA/B/C/D-like domain-containing protein</fullName>
    </recommendedName>
</protein>
<dbReference type="PANTHER" id="PTHR33908">
    <property type="entry name" value="MANNOSYLTRANSFERASE YKCB-RELATED"/>
    <property type="match status" value="1"/>
</dbReference>
<keyword evidence="6 8" id="KW-1133">Transmembrane helix</keyword>
<dbReference type="GO" id="GO:0005886">
    <property type="term" value="C:plasma membrane"/>
    <property type="evidence" value="ECO:0007669"/>
    <property type="project" value="UniProtKB-SubCell"/>
</dbReference>
<evidence type="ECO:0000256" key="3">
    <source>
        <dbReference type="ARBA" id="ARBA00022676"/>
    </source>
</evidence>
<evidence type="ECO:0000259" key="9">
    <source>
        <dbReference type="Pfam" id="PF13231"/>
    </source>
</evidence>
<evidence type="ECO:0000256" key="2">
    <source>
        <dbReference type="ARBA" id="ARBA00022475"/>
    </source>
</evidence>
<dbReference type="InterPro" id="IPR050297">
    <property type="entry name" value="LipidA_mod_glycosyltrf_83"/>
</dbReference>
<evidence type="ECO:0000256" key="5">
    <source>
        <dbReference type="ARBA" id="ARBA00022692"/>
    </source>
</evidence>
<feature type="transmembrane region" description="Helical" evidence="8">
    <location>
        <begin position="96"/>
        <end position="115"/>
    </location>
</feature>
<dbReference type="AlphaFoldDB" id="A0AA41FJ83"/>
<sequence>MMNRNAKHQTFELIPTLIYILFYGLISGAFLTRFPFVHSDEAWLAGLSRDMQTAGGFGVTESFFDLKPRVPHAVRILFHALQTVFIRLFGYEISSVRLLSLAAGLACLLILYYIGKRLGGAWIGAGLMILVSLDMSFIYASHFARQEILLGISLLSCLFLLLKCQGLPSPRQSLYLAALTGISVGIHPNSFLCAAVCGSVMLCSCPRPHNRPLILYTCATGIFAALFIGISFLYDPRFIPNYFLYGEQEFELSRSASGRVAQFLYYFKSIFRQESGTYYIPDLRLELILIPIFLILLLLAWLFLKSSLDEDVVSWCSHTRVLLSAMAGLAAGMVVIGRYNQTSIVFFILLGWILVMQLLLLFGPAGRLLSIAAAMAGLLWNGSLQLTPYINMPTYDSYLEQLSRLVPRDAGVIANLNTEFYFDQGVLRDYRNLPYMASRRELENYLEINKIQYICFTDELDYIYENRPNYNVIYGNASFIKDLQSYCESDCTLVGTFENPMYGPRIISLLGTKEYASIRVYRVEEP</sequence>
<evidence type="ECO:0000313" key="10">
    <source>
        <dbReference type="EMBL" id="MBT9812374.1"/>
    </source>
</evidence>
<dbReference type="GO" id="GO:0016763">
    <property type="term" value="F:pentosyltransferase activity"/>
    <property type="evidence" value="ECO:0007669"/>
    <property type="project" value="TreeGrafter"/>
</dbReference>
<dbReference type="PANTHER" id="PTHR33908:SF11">
    <property type="entry name" value="MEMBRANE PROTEIN"/>
    <property type="match status" value="1"/>
</dbReference>
<feature type="transmembrane region" description="Helical" evidence="8">
    <location>
        <begin position="213"/>
        <end position="234"/>
    </location>
</feature>
<gene>
    <name evidence="10" type="ORF">GPL26_22400</name>
</gene>
<dbReference type="InterPro" id="IPR038731">
    <property type="entry name" value="RgtA/B/C-like"/>
</dbReference>
<organism evidence="10 11">
    <name type="scientific">Enterocloster citroniae</name>
    <dbReference type="NCBI Taxonomy" id="358743"/>
    <lineage>
        <taxon>Bacteria</taxon>
        <taxon>Bacillati</taxon>
        <taxon>Bacillota</taxon>
        <taxon>Clostridia</taxon>
        <taxon>Lachnospirales</taxon>
        <taxon>Lachnospiraceae</taxon>
        <taxon>Enterocloster</taxon>
    </lineage>
</organism>
<evidence type="ECO:0000256" key="8">
    <source>
        <dbReference type="SAM" id="Phobius"/>
    </source>
</evidence>
<feature type="transmembrane region" description="Helical" evidence="8">
    <location>
        <begin position="283"/>
        <end position="304"/>
    </location>
</feature>
<keyword evidence="5 8" id="KW-0812">Transmembrane</keyword>
<dbReference type="RefSeq" id="WP_117451623.1">
    <property type="nucleotide sequence ID" value="NZ_CABJDD010000012.1"/>
</dbReference>
<evidence type="ECO:0000256" key="4">
    <source>
        <dbReference type="ARBA" id="ARBA00022679"/>
    </source>
</evidence>
<comment type="subcellular location">
    <subcellularLocation>
        <location evidence="1">Cell membrane</location>
        <topology evidence="1">Multi-pass membrane protein</topology>
    </subcellularLocation>
</comment>
<keyword evidence="7 8" id="KW-0472">Membrane</keyword>
<feature type="transmembrane region" description="Helical" evidence="8">
    <location>
        <begin position="174"/>
        <end position="201"/>
    </location>
</feature>
<feature type="transmembrane region" description="Helical" evidence="8">
    <location>
        <begin position="12"/>
        <end position="31"/>
    </location>
</feature>